<dbReference type="InterPro" id="IPR036259">
    <property type="entry name" value="MFS_trans_sf"/>
</dbReference>
<keyword evidence="3 9" id="KW-0812">Transmembrane</keyword>
<comment type="similarity">
    <text evidence="2">Belongs to the unc-93 family.</text>
</comment>
<feature type="transmembrane region" description="Helical" evidence="9">
    <location>
        <begin position="103"/>
        <end position="122"/>
    </location>
</feature>
<keyword evidence="5 9" id="KW-0472">Membrane</keyword>
<protein>
    <recommendedName>
        <fullName evidence="7">UNC93-like protein MFSD11</fullName>
    </recommendedName>
    <alternativeName>
        <fullName evidence="8">Major facilitator superfamily domain-containing protein 11</fullName>
    </alternativeName>
</protein>
<feature type="transmembrane region" description="Helical" evidence="9">
    <location>
        <begin position="300"/>
        <end position="319"/>
    </location>
</feature>
<accession>A0A482X9L8</accession>
<feature type="transmembrane region" description="Helical" evidence="9">
    <location>
        <begin position="12"/>
        <end position="33"/>
    </location>
</feature>
<dbReference type="Gene3D" id="1.20.1250.20">
    <property type="entry name" value="MFS general substrate transporter like domains"/>
    <property type="match status" value="1"/>
</dbReference>
<dbReference type="Proteomes" id="UP000291343">
    <property type="component" value="Unassembled WGS sequence"/>
</dbReference>
<evidence type="ECO:0000256" key="4">
    <source>
        <dbReference type="ARBA" id="ARBA00022989"/>
    </source>
</evidence>
<dbReference type="PANTHER" id="PTHR23294">
    <property type="entry name" value="ET TRANSLATION PRODUCT-RELATED"/>
    <property type="match status" value="1"/>
</dbReference>
<feature type="transmembrane region" description="Helical" evidence="9">
    <location>
        <begin position="377"/>
        <end position="398"/>
    </location>
</feature>
<sequence>MSCVVIDDKLFNVIYLGICFMLLFAADFTVANMQKTLISSISDERPDFVVEGYTVLGVLYSMFTVTLWMAPSIVAVIGIRSSFLFASVGYTLYIVAFNVEEAWAIYGGAMLCGLGAGILWTAEGKYLVQNSDQRLMARNVGIFWVFFALSTFYGNIYAYFELEGKIYIDKATRHLLIYVLTGISSVSIFMFILLRPAKKDQEIAENELKEGPLTALKKTWAVFTTKDMLILCIMFLYVGMQQAFVTGIYSPCIGFTLQFGTVSKQLVPLSGLCSGVGSLIGGSTQILMSDKISKYKAGRSVAALVGFAAQLLAFSLILLNLPNSSVFGNTNELAIIESSTYIALTCSVLLGLGDSCYNTQIYSLMAEMFPQDSAQSCALYTFTKGILVAASFYCSNSIGLHKQLAILAPSAAVAAAVYCYVDRITVQKTRPQLKIPVNPSEEMIGPA</sequence>
<evidence type="ECO:0000256" key="3">
    <source>
        <dbReference type="ARBA" id="ARBA00022692"/>
    </source>
</evidence>
<name>A0A482X9L8_LAOST</name>
<comment type="caution">
    <text evidence="10">The sequence shown here is derived from an EMBL/GenBank/DDBJ whole genome shotgun (WGS) entry which is preliminary data.</text>
</comment>
<gene>
    <name evidence="10" type="ORF">LSTR_LSTR004329</name>
</gene>
<evidence type="ECO:0000256" key="6">
    <source>
        <dbReference type="ARBA" id="ARBA00023180"/>
    </source>
</evidence>
<feature type="transmembrane region" description="Helical" evidence="9">
    <location>
        <begin position="339"/>
        <end position="357"/>
    </location>
</feature>
<feature type="transmembrane region" description="Helical" evidence="9">
    <location>
        <begin position="53"/>
        <end position="70"/>
    </location>
</feature>
<feature type="transmembrane region" description="Helical" evidence="9">
    <location>
        <begin position="269"/>
        <end position="288"/>
    </location>
</feature>
<feature type="transmembrane region" description="Helical" evidence="9">
    <location>
        <begin position="175"/>
        <end position="194"/>
    </location>
</feature>
<evidence type="ECO:0000256" key="5">
    <source>
        <dbReference type="ARBA" id="ARBA00023136"/>
    </source>
</evidence>
<feature type="transmembrane region" description="Helical" evidence="9">
    <location>
        <begin position="77"/>
        <end position="97"/>
    </location>
</feature>
<evidence type="ECO:0000256" key="8">
    <source>
        <dbReference type="ARBA" id="ARBA00041910"/>
    </source>
</evidence>
<keyword evidence="4 9" id="KW-1133">Transmembrane helix</keyword>
<feature type="transmembrane region" description="Helical" evidence="9">
    <location>
        <begin position="228"/>
        <end position="249"/>
    </location>
</feature>
<organism evidence="10 11">
    <name type="scientific">Laodelphax striatellus</name>
    <name type="common">Small brown planthopper</name>
    <name type="synonym">Delphax striatella</name>
    <dbReference type="NCBI Taxonomy" id="195883"/>
    <lineage>
        <taxon>Eukaryota</taxon>
        <taxon>Metazoa</taxon>
        <taxon>Ecdysozoa</taxon>
        <taxon>Arthropoda</taxon>
        <taxon>Hexapoda</taxon>
        <taxon>Insecta</taxon>
        <taxon>Pterygota</taxon>
        <taxon>Neoptera</taxon>
        <taxon>Paraneoptera</taxon>
        <taxon>Hemiptera</taxon>
        <taxon>Auchenorrhyncha</taxon>
        <taxon>Fulgoroidea</taxon>
        <taxon>Delphacidae</taxon>
        <taxon>Criomorphinae</taxon>
        <taxon>Laodelphax</taxon>
    </lineage>
</organism>
<keyword evidence="6" id="KW-0325">Glycoprotein</keyword>
<feature type="transmembrane region" description="Helical" evidence="9">
    <location>
        <begin position="142"/>
        <end position="160"/>
    </location>
</feature>
<feature type="transmembrane region" description="Helical" evidence="9">
    <location>
        <begin position="404"/>
        <end position="421"/>
    </location>
</feature>
<evidence type="ECO:0000256" key="7">
    <source>
        <dbReference type="ARBA" id="ARBA00040302"/>
    </source>
</evidence>
<evidence type="ECO:0000256" key="9">
    <source>
        <dbReference type="SAM" id="Phobius"/>
    </source>
</evidence>
<dbReference type="AlphaFoldDB" id="A0A482X9L8"/>
<proteinExistence type="inferred from homology"/>
<dbReference type="InParanoid" id="A0A482X9L8"/>
<keyword evidence="11" id="KW-1185">Reference proteome</keyword>
<dbReference type="InterPro" id="IPR010291">
    <property type="entry name" value="Ion_channel_UNC-93"/>
</dbReference>
<dbReference type="EMBL" id="QKKF02015335">
    <property type="protein sequence ID" value="RZF42180.1"/>
    <property type="molecule type" value="Genomic_DNA"/>
</dbReference>
<evidence type="ECO:0000313" key="11">
    <source>
        <dbReference type="Proteomes" id="UP000291343"/>
    </source>
</evidence>
<dbReference type="SMR" id="A0A482X9L8"/>
<dbReference type="OrthoDB" id="6615005at2759"/>
<dbReference type="Pfam" id="PF05978">
    <property type="entry name" value="UNC-93"/>
    <property type="match status" value="1"/>
</dbReference>
<evidence type="ECO:0000256" key="1">
    <source>
        <dbReference type="ARBA" id="ARBA00004141"/>
    </source>
</evidence>
<dbReference type="InterPro" id="IPR051617">
    <property type="entry name" value="UNC-93-like_regulator"/>
</dbReference>
<dbReference type="SUPFAM" id="SSF103473">
    <property type="entry name" value="MFS general substrate transporter"/>
    <property type="match status" value="1"/>
</dbReference>
<dbReference type="GO" id="GO:0016020">
    <property type="term" value="C:membrane"/>
    <property type="evidence" value="ECO:0007669"/>
    <property type="project" value="UniProtKB-SubCell"/>
</dbReference>
<dbReference type="PANTHER" id="PTHR23294:SF0">
    <property type="entry name" value="UNC93-LIKE PROTEIN MFSD11"/>
    <property type="match status" value="1"/>
</dbReference>
<evidence type="ECO:0000313" key="10">
    <source>
        <dbReference type="EMBL" id="RZF42180.1"/>
    </source>
</evidence>
<evidence type="ECO:0000256" key="2">
    <source>
        <dbReference type="ARBA" id="ARBA00009172"/>
    </source>
</evidence>
<comment type="subcellular location">
    <subcellularLocation>
        <location evidence="1">Membrane</location>
        <topology evidence="1">Multi-pass membrane protein</topology>
    </subcellularLocation>
</comment>
<reference evidence="10 11" key="1">
    <citation type="journal article" date="2017" name="Gigascience">
        <title>Genome sequence of the small brown planthopper, Laodelphax striatellus.</title>
        <authorList>
            <person name="Zhu J."/>
            <person name="Jiang F."/>
            <person name="Wang X."/>
            <person name="Yang P."/>
            <person name="Bao Y."/>
            <person name="Zhao W."/>
            <person name="Wang W."/>
            <person name="Lu H."/>
            <person name="Wang Q."/>
            <person name="Cui N."/>
            <person name="Li J."/>
            <person name="Chen X."/>
            <person name="Luo L."/>
            <person name="Yu J."/>
            <person name="Kang L."/>
            <person name="Cui F."/>
        </authorList>
    </citation>
    <scope>NUCLEOTIDE SEQUENCE [LARGE SCALE GENOMIC DNA]</scope>
    <source>
        <strain evidence="10">Lst14</strain>
    </source>
</reference>